<proteinExistence type="predicted"/>
<dbReference type="EMBL" id="ACFY01000048">
    <property type="protein sequence ID" value="EEG95050.1"/>
    <property type="molecule type" value="Genomic_DNA"/>
</dbReference>
<gene>
    <name evidence="2" type="ORF">ROSEINA2194_01124</name>
</gene>
<keyword evidence="1" id="KW-0812">Transmembrane</keyword>
<feature type="transmembrane region" description="Helical" evidence="1">
    <location>
        <begin position="40"/>
        <end position="63"/>
    </location>
</feature>
<dbReference type="RefSeq" id="WP_007884091.1">
    <property type="nucleotide sequence ID" value="NZ_ACFY01000048.1"/>
</dbReference>
<sequence>MKGLFKSNFLAVWTNAKIFLLFMFAMGIAVIIIPDQTWQMYFIIIGIVGLAVNAATVIGNEFSSKWGKYKLTLPVKRIDIVKSLYINQLLWIMIGVLFVGIIIAL</sequence>
<dbReference type="Proteomes" id="UP000003561">
    <property type="component" value="Unassembled WGS sequence"/>
</dbReference>
<feature type="transmembrane region" description="Helical" evidence="1">
    <location>
        <begin position="12"/>
        <end position="34"/>
    </location>
</feature>
<reference evidence="2 3" key="1">
    <citation type="submission" date="2009-02" db="EMBL/GenBank/DDBJ databases">
        <authorList>
            <person name="Fulton L."/>
            <person name="Clifton S."/>
            <person name="Fulton B."/>
            <person name="Xu J."/>
            <person name="Minx P."/>
            <person name="Pepin K.H."/>
            <person name="Johnson M."/>
            <person name="Bhonagiri V."/>
            <person name="Nash W.E."/>
            <person name="Mardis E.R."/>
            <person name="Wilson R.K."/>
        </authorList>
    </citation>
    <scope>NUCLEOTIDE SEQUENCE [LARGE SCALE GENOMIC DNA]</scope>
    <source>
        <strain evidence="2 3">DSM 16841</strain>
    </source>
</reference>
<keyword evidence="1" id="KW-0472">Membrane</keyword>
<evidence type="ECO:0000256" key="1">
    <source>
        <dbReference type="SAM" id="Phobius"/>
    </source>
</evidence>
<comment type="caution">
    <text evidence="2">The sequence shown here is derived from an EMBL/GenBank/DDBJ whole genome shotgun (WGS) entry which is preliminary data.</text>
</comment>
<name>C0FQX0_9FIRM</name>
<accession>C0FQX0</accession>
<reference evidence="2 3" key="2">
    <citation type="submission" date="2009-03" db="EMBL/GenBank/DDBJ databases">
        <title>Draft genome sequence of Roseburia inulinivorans (DSM 16841).</title>
        <authorList>
            <person name="Sudarsanam P."/>
            <person name="Ley R."/>
            <person name="Guruge J."/>
            <person name="Turnbaugh P.J."/>
            <person name="Mahowald M."/>
            <person name="Liep D."/>
            <person name="Gordon J."/>
        </authorList>
    </citation>
    <scope>NUCLEOTIDE SEQUENCE [LARGE SCALE GENOMIC DNA]</scope>
    <source>
        <strain evidence="2 3">DSM 16841</strain>
    </source>
</reference>
<dbReference type="InterPro" id="IPR025699">
    <property type="entry name" value="ABC2_memb-like"/>
</dbReference>
<dbReference type="Pfam" id="PF13346">
    <property type="entry name" value="ABC2_membrane_5"/>
    <property type="match status" value="1"/>
</dbReference>
<dbReference type="GeneID" id="75162203"/>
<keyword evidence="1" id="KW-1133">Transmembrane helix</keyword>
<dbReference type="AlphaFoldDB" id="C0FQX0"/>
<evidence type="ECO:0000313" key="2">
    <source>
        <dbReference type="EMBL" id="EEG95050.1"/>
    </source>
</evidence>
<dbReference type="eggNOG" id="ENOG50320X7">
    <property type="taxonomic scope" value="Bacteria"/>
</dbReference>
<organism evidence="2 3">
    <name type="scientific">Roseburia inulinivorans DSM 16841</name>
    <dbReference type="NCBI Taxonomy" id="622312"/>
    <lineage>
        <taxon>Bacteria</taxon>
        <taxon>Bacillati</taxon>
        <taxon>Bacillota</taxon>
        <taxon>Clostridia</taxon>
        <taxon>Lachnospirales</taxon>
        <taxon>Lachnospiraceae</taxon>
        <taxon>Roseburia</taxon>
    </lineage>
</organism>
<evidence type="ECO:0000313" key="3">
    <source>
        <dbReference type="Proteomes" id="UP000003561"/>
    </source>
</evidence>
<protein>
    <submittedName>
        <fullName evidence="2">Uncharacterized protein</fullName>
    </submittedName>
</protein>
<feature type="transmembrane region" description="Helical" evidence="1">
    <location>
        <begin position="84"/>
        <end position="104"/>
    </location>
</feature>